<name>A0A421B9Z2_9PSEU</name>
<dbReference type="Pfam" id="PF08241">
    <property type="entry name" value="Methyltransf_11"/>
    <property type="match status" value="1"/>
</dbReference>
<dbReference type="GO" id="GO:0032259">
    <property type="term" value="P:methylation"/>
    <property type="evidence" value="ECO:0007669"/>
    <property type="project" value="UniProtKB-KW"/>
</dbReference>
<protein>
    <submittedName>
        <fullName evidence="3">Methyltransferase family protein</fullName>
    </submittedName>
</protein>
<keyword evidence="1 3" id="KW-0808">Transferase</keyword>
<evidence type="ECO:0000313" key="3">
    <source>
        <dbReference type="EMBL" id="RLK61020.1"/>
    </source>
</evidence>
<dbReference type="CDD" id="cd02440">
    <property type="entry name" value="AdoMet_MTases"/>
    <property type="match status" value="1"/>
</dbReference>
<dbReference type="InterPro" id="IPR029063">
    <property type="entry name" value="SAM-dependent_MTases_sf"/>
</dbReference>
<dbReference type="OrthoDB" id="9810247at2"/>
<evidence type="ECO:0000313" key="4">
    <source>
        <dbReference type="Proteomes" id="UP000282454"/>
    </source>
</evidence>
<dbReference type="GO" id="GO:0008757">
    <property type="term" value="F:S-adenosylmethionine-dependent methyltransferase activity"/>
    <property type="evidence" value="ECO:0007669"/>
    <property type="project" value="InterPro"/>
</dbReference>
<feature type="domain" description="Methyltransferase type 11" evidence="2">
    <location>
        <begin position="70"/>
        <end position="155"/>
    </location>
</feature>
<dbReference type="InterPro" id="IPR050447">
    <property type="entry name" value="Erg6_SMT_methyltransf"/>
</dbReference>
<organism evidence="3 4">
    <name type="scientific">Actinokineospora cianjurensis</name>
    <dbReference type="NCBI Taxonomy" id="585224"/>
    <lineage>
        <taxon>Bacteria</taxon>
        <taxon>Bacillati</taxon>
        <taxon>Actinomycetota</taxon>
        <taxon>Actinomycetes</taxon>
        <taxon>Pseudonocardiales</taxon>
        <taxon>Pseudonocardiaceae</taxon>
        <taxon>Actinokineospora</taxon>
    </lineage>
</organism>
<dbReference type="InterPro" id="IPR013216">
    <property type="entry name" value="Methyltransf_11"/>
</dbReference>
<proteinExistence type="predicted"/>
<keyword evidence="3" id="KW-0489">Methyltransferase</keyword>
<gene>
    <name evidence="3" type="ORF">CLV68_1535</name>
</gene>
<comment type="caution">
    <text evidence="3">The sequence shown here is derived from an EMBL/GenBank/DDBJ whole genome shotgun (WGS) entry which is preliminary data.</text>
</comment>
<sequence>MTASAPLPTWSPAAHGALYDLCLGPSHHIGAWLATDDHTGTPWQWLDWAQDRVVGQVADLLRLRPGDHVLDIGFGSGAVPLRLAATVDVAVTGCSANPVEVDAAADLVTSTVHFELTGALLPYSDAAFDAVWVKESVEQLPEARRVLKPGGRVVITVPVPNLHGLVDAVHDTGLIVEQARDLGAGPRVGRTWDMWAQLFQEHHPALFDRYGAEGIVAMDNGITVLLSVVTGELNCAVVVARDS</sequence>
<accession>A0A421B9Z2</accession>
<dbReference type="Proteomes" id="UP000282454">
    <property type="component" value="Unassembled WGS sequence"/>
</dbReference>
<dbReference type="PANTHER" id="PTHR44068">
    <property type="entry name" value="ZGC:194242"/>
    <property type="match status" value="1"/>
</dbReference>
<keyword evidence="4" id="KW-1185">Reference proteome</keyword>
<evidence type="ECO:0000259" key="2">
    <source>
        <dbReference type="Pfam" id="PF08241"/>
    </source>
</evidence>
<dbReference type="SUPFAM" id="SSF53335">
    <property type="entry name" value="S-adenosyl-L-methionine-dependent methyltransferases"/>
    <property type="match status" value="1"/>
</dbReference>
<dbReference type="AlphaFoldDB" id="A0A421B9Z2"/>
<dbReference type="PANTHER" id="PTHR44068:SF11">
    <property type="entry name" value="GERANYL DIPHOSPHATE 2-C-METHYLTRANSFERASE"/>
    <property type="match status" value="1"/>
</dbReference>
<dbReference type="EMBL" id="RCDD01000001">
    <property type="protein sequence ID" value="RLK61020.1"/>
    <property type="molecule type" value="Genomic_DNA"/>
</dbReference>
<dbReference type="Gene3D" id="3.40.50.150">
    <property type="entry name" value="Vaccinia Virus protein VP39"/>
    <property type="match status" value="1"/>
</dbReference>
<reference evidence="3 4" key="1">
    <citation type="submission" date="2018-10" db="EMBL/GenBank/DDBJ databases">
        <title>Genomic Encyclopedia of Archaeal and Bacterial Type Strains, Phase II (KMG-II): from individual species to whole genera.</title>
        <authorList>
            <person name="Goeker M."/>
        </authorList>
    </citation>
    <scope>NUCLEOTIDE SEQUENCE [LARGE SCALE GENOMIC DNA]</scope>
    <source>
        <strain evidence="3 4">DSM 45657</strain>
    </source>
</reference>
<dbReference type="RefSeq" id="WP_121389754.1">
    <property type="nucleotide sequence ID" value="NZ_RCDD01000001.1"/>
</dbReference>
<evidence type="ECO:0000256" key="1">
    <source>
        <dbReference type="ARBA" id="ARBA00022679"/>
    </source>
</evidence>